<dbReference type="GO" id="GO:0000786">
    <property type="term" value="C:nucleosome"/>
    <property type="evidence" value="ECO:0007669"/>
    <property type="project" value="InterPro"/>
</dbReference>
<feature type="compositionally biased region" description="Polar residues" evidence="1">
    <location>
        <begin position="104"/>
        <end position="116"/>
    </location>
</feature>
<dbReference type="InterPro" id="IPR005818">
    <property type="entry name" value="Histone_H1/H5_H15"/>
</dbReference>
<accession>A0A8S2VRF9</accession>
<organism evidence="3 4">
    <name type="scientific">Rotaria magnacalcarata</name>
    <dbReference type="NCBI Taxonomy" id="392030"/>
    <lineage>
        <taxon>Eukaryota</taxon>
        <taxon>Metazoa</taxon>
        <taxon>Spiralia</taxon>
        <taxon>Gnathifera</taxon>
        <taxon>Rotifera</taxon>
        <taxon>Eurotatoria</taxon>
        <taxon>Bdelloidea</taxon>
        <taxon>Philodinida</taxon>
        <taxon>Philodinidae</taxon>
        <taxon>Rotaria</taxon>
    </lineage>
</organism>
<protein>
    <recommendedName>
        <fullName evidence="2">H15 domain-containing protein</fullName>
    </recommendedName>
</protein>
<evidence type="ECO:0000259" key="2">
    <source>
        <dbReference type="Pfam" id="PF00538"/>
    </source>
</evidence>
<dbReference type="GO" id="GO:0006334">
    <property type="term" value="P:nucleosome assembly"/>
    <property type="evidence" value="ECO:0007669"/>
    <property type="project" value="InterPro"/>
</dbReference>
<evidence type="ECO:0000313" key="3">
    <source>
        <dbReference type="EMBL" id="CAF4411385.1"/>
    </source>
</evidence>
<dbReference type="Pfam" id="PF00538">
    <property type="entry name" value="Linker_histone"/>
    <property type="match status" value="1"/>
</dbReference>
<feature type="compositionally biased region" description="Basic residues" evidence="1">
    <location>
        <begin position="172"/>
        <end position="182"/>
    </location>
</feature>
<feature type="compositionally biased region" description="Basic and acidic residues" evidence="1">
    <location>
        <begin position="74"/>
        <end position="84"/>
    </location>
</feature>
<dbReference type="EMBL" id="CAJOBI010060061">
    <property type="protein sequence ID" value="CAF4411385.1"/>
    <property type="molecule type" value="Genomic_DNA"/>
</dbReference>
<dbReference type="Proteomes" id="UP000676336">
    <property type="component" value="Unassembled WGS sequence"/>
</dbReference>
<feature type="non-terminal residue" evidence="3">
    <location>
        <position position="394"/>
    </location>
</feature>
<dbReference type="AlphaFoldDB" id="A0A8S2VRF9"/>
<evidence type="ECO:0000256" key="1">
    <source>
        <dbReference type="SAM" id="MobiDB-lite"/>
    </source>
</evidence>
<feature type="compositionally biased region" description="Polar residues" evidence="1">
    <location>
        <begin position="214"/>
        <end position="238"/>
    </location>
</feature>
<reference evidence="3" key="1">
    <citation type="submission" date="2021-02" db="EMBL/GenBank/DDBJ databases">
        <authorList>
            <person name="Nowell W R."/>
        </authorList>
    </citation>
    <scope>NUCLEOTIDE SEQUENCE</scope>
</reference>
<name>A0A8S2VRF9_9BILA</name>
<proteinExistence type="predicted"/>
<gene>
    <name evidence="3" type="ORF">SMN809_LOCUS30915</name>
</gene>
<comment type="caution">
    <text evidence="3">The sequence shown here is derived from an EMBL/GenBank/DDBJ whole genome shotgun (WGS) entry which is preliminary data.</text>
</comment>
<dbReference type="GO" id="GO:0003677">
    <property type="term" value="F:DNA binding"/>
    <property type="evidence" value="ECO:0007669"/>
    <property type="project" value="InterPro"/>
</dbReference>
<feature type="region of interest" description="Disordered" evidence="1">
    <location>
        <begin position="58"/>
        <end position="265"/>
    </location>
</feature>
<feature type="non-terminal residue" evidence="3">
    <location>
        <position position="1"/>
    </location>
</feature>
<sequence>SSRSKILNHIKVTYGIEGGKTSNNHLRAALKALLEESVISLAKGTGYINGYYRIVSKGKKQNNKKSSSQSTTAVHDKKPSDKPRSQSKSGNKSKTDGQRRSRSSSKIQAKSTNKNRSSGRKSDQSTVSRSRSPIKKSKGDDQKSNQAHQSRSRSITKSRNSMTKQPTEKPKSPQRGRAKVGQKRQALKEVNDNQKSVNKSKQTRSRSSKRKSTGNNNVTSSPTKQARTSTGFRNFQSKKNAKKKDSISRTSSTLHRTFDSRDSSSNLDTFLNYRSATDKQTKTSIVNTKHSHNNNDLIINGSLFDRQLFQPMRSSYISDYENTPEDLKLNVEGHSKRSTCSSLAAHLFKSAFIMTLSDGYTDKELLFEYCPREDMNVNILEEISHYKRFCFPEL</sequence>
<evidence type="ECO:0000313" key="4">
    <source>
        <dbReference type="Proteomes" id="UP000676336"/>
    </source>
</evidence>
<feature type="compositionally biased region" description="Basic residues" evidence="1">
    <location>
        <begin position="201"/>
        <end position="212"/>
    </location>
</feature>
<feature type="domain" description="H15" evidence="2">
    <location>
        <begin position="1"/>
        <end position="47"/>
    </location>
</feature>